<dbReference type="RefSeq" id="WP_285368055.1">
    <property type="nucleotide sequence ID" value="NZ_JASSQD010000001.1"/>
</dbReference>
<protein>
    <recommendedName>
        <fullName evidence="4">MARVEL domain-containing protein</fullName>
    </recommendedName>
</protein>
<keyword evidence="1" id="KW-1133">Transmembrane helix</keyword>
<sequence>MGSKNLRYSIISAIAFSIAGASALFLTDLVVVPRAPGIPISFYYSSNLILLVSVSFVPACVAYLTSYFWISRNITFFDGWLSVAAFSWLSLLINPAVWLLVLSSFLFFGFTVLAIFFITGLLLEFTIGQPAGNNS</sequence>
<evidence type="ECO:0000256" key="1">
    <source>
        <dbReference type="SAM" id="Phobius"/>
    </source>
</evidence>
<feature type="transmembrane region" description="Helical" evidence="1">
    <location>
        <begin position="96"/>
        <end position="123"/>
    </location>
</feature>
<dbReference type="Proteomes" id="UP001223547">
    <property type="component" value="Unassembled WGS sequence"/>
</dbReference>
<feature type="transmembrane region" description="Helical" evidence="1">
    <location>
        <begin position="6"/>
        <end position="27"/>
    </location>
</feature>
<evidence type="ECO:0008006" key="4">
    <source>
        <dbReference type="Google" id="ProtNLM"/>
    </source>
</evidence>
<keyword evidence="3" id="KW-1185">Reference proteome</keyword>
<evidence type="ECO:0000313" key="2">
    <source>
        <dbReference type="EMBL" id="MDK9557893.1"/>
    </source>
</evidence>
<proteinExistence type="predicted"/>
<accession>A0ABT7HBZ2</accession>
<keyword evidence="1" id="KW-0812">Transmembrane</keyword>
<comment type="caution">
    <text evidence="2">The sequence shown here is derived from an EMBL/GenBank/DDBJ whole genome shotgun (WGS) entry which is preliminary data.</text>
</comment>
<reference evidence="2 3" key="1">
    <citation type="submission" date="2023-05" db="EMBL/GenBank/DDBJ databases">
        <title>Marinobacter albus sp. nov., a marine bacterium isolated from sand in a coastal intertidal zone of huludao.</title>
        <authorList>
            <person name="Deng T."/>
        </authorList>
    </citation>
    <scope>NUCLEOTIDE SEQUENCE [LARGE SCALE GENOMIC DNA]</scope>
    <source>
        <strain evidence="2 3">M216</strain>
    </source>
</reference>
<name>A0ABT7HBZ2_9GAMM</name>
<dbReference type="EMBL" id="JASSQD010000001">
    <property type="protein sequence ID" value="MDK9557893.1"/>
    <property type="molecule type" value="Genomic_DNA"/>
</dbReference>
<keyword evidence="1" id="KW-0472">Membrane</keyword>
<organism evidence="2 3">
    <name type="scientific">Marinobacter albus</name>
    <dbReference type="NCBI Taxonomy" id="3030833"/>
    <lineage>
        <taxon>Bacteria</taxon>
        <taxon>Pseudomonadati</taxon>
        <taxon>Pseudomonadota</taxon>
        <taxon>Gammaproteobacteria</taxon>
        <taxon>Pseudomonadales</taxon>
        <taxon>Marinobacteraceae</taxon>
        <taxon>Marinobacter</taxon>
    </lineage>
</organism>
<gene>
    <name evidence="2" type="ORF">QQF73_09685</name>
</gene>
<feature type="transmembrane region" description="Helical" evidence="1">
    <location>
        <begin position="48"/>
        <end position="70"/>
    </location>
</feature>
<evidence type="ECO:0000313" key="3">
    <source>
        <dbReference type="Proteomes" id="UP001223547"/>
    </source>
</evidence>